<dbReference type="Proteomes" id="UP000075881">
    <property type="component" value="Unassembled WGS sequence"/>
</dbReference>
<feature type="domain" description="MEIOB-like N-terminal" evidence="4">
    <location>
        <begin position="9"/>
        <end position="155"/>
    </location>
</feature>
<dbReference type="STRING" id="43041.A0A182KDX3"/>
<dbReference type="AlphaFoldDB" id="A0A182KDX3"/>
<evidence type="ECO:0000256" key="2">
    <source>
        <dbReference type="ARBA" id="ARBA00023254"/>
    </source>
</evidence>
<proteinExistence type="inferred from homology"/>
<reference evidence="5" key="2">
    <citation type="submission" date="2020-05" db="UniProtKB">
        <authorList>
            <consortium name="EnsemblMetazoa"/>
        </authorList>
    </citation>
    <scope>IDENTIFICATION</scope>
    <source>
        <strain evidence="5">ACHKN1017</strain>
    </source>
</reference>
<dbReference type="InterPro" id="IPR052469">
    <property type="entry name" value="MEIOB"/>
</dbReference>
<dbReference type="GO" id="GO:0003697">
    <property type="term" value="F:single-stranded DNA binding"/>
    <property type="evidence" value="ECO:0007669"/>
    <property type="project" value="TreeGrafter"/>
</dbReference>
<comment type="similarity">
    <text evidence="3">Belongs to the MEIOB family.</text>
</comment>
<organism evidence="5 6">
    <name type="scientific">Anopheles christyi</name>
    <dbReference type="NCBI Taxonomy" id="43041"/>
    <lineage>
        <taxon>Eukaryota</taxon>
        <taxon>Metazoa</taxon>
        <taxon>Ecdysozoa</taxon>
        <taxon>Arthropoda</taxon>
        <taxon>Hexapoda</taxon>
        <taxon>Insecta</taxon>
        <taxon>Pterygota</taxon>
        <taxon>Neoptera</taxon>
        <taxon>Endopterygota</taxon>
        <taxon>Diptera</taxon>
        <taxon>Nematocera</taxon>
        <taxon>Culicoidea</taxon>
        <taxon>Culicidae</taxon>
        <taxon>Anophelinae</taxon>
        <taxon>Anopheles</taxon>
    </lineage>
</organism>
<dbReference type="Gene3D" id="2.40.50.140">
    <property type="entry name" value="Nucleic acid-binding proteins"/>
    <property type="match status" value="2"/>
</dbReference>
<dbReference type="PANTHER" id="PTHR21166:SF2">
    <property type="entry name" value="CELL DIVISION CONTROL PROTEIN 24 OB DOMAIN-CONTAINING PROTEIN-RELATED"/>
    <property type="match status" value="1"/>
</dbReference>
<dbReference type="FunFam" id="2.40.50.140:FF:000239">
    <property type="entry name" value="Meiosis specific with OB domains"/>
    <property type="match status" value="1"/>
</dbReference>
<dbReference type="Pfam" id="PF24903">
    <property type="entry name" value="OB_MEIOB_N"/>
    <property type="match status" value="1"/>
</dbReference>
<keyword evidence="2" id="KW-0469">Meiosis</keyword>
<keyword evidence="1" id="KW-0238">DNA-binding</keyword>
<dbReference type="PANTHER" id="PTHR21166">
    <property type="entry name" value="CELL DIVISION CONTROL PROTEIN 24 OB DOMAIN-CONTAINING PROTEIN-RELATED"/>
    <property type="match status" value="1"/>
</dbReference>
<reference evidence="6" key="1">
    <citation type="submission" date="2013-03" db="EMBL/GenBank/DDBJ databases">
        <title>The Genome Sequence of Anopheles christyi ACHKN1017.</title>
        <authorList>
            <consortium name="The Broad Institute Genomics Platform"/>
            <person name="Neafsey D.E."/>
            <person name="Besansky N."/>
            <person name="Walker B."/>
            <person name="Young S.K."/>
            <person name="Zeng Q."/>
            <person name="Gargeya S."/>
            <person name="Fitzgerald M."/>
            <person name="Haas B."/>
            <person name="Abouelleil A."/>
            <person name="Allen A.W."/>
            <person name="Alvarado L."/>
            <person name="Arachchi H.M."/>
            <person name="Berlin A.M."/>
            <person name="Chapman S.B."/>
            <person name="Gainer-Dewar J."/>
            <person name="Goldberg J."/>
            <person name="Griggs A."/>
            <person name="Gujja S."/>
            <person name="Hansen M."/>
            <person name="Howarth C."/>
            <person name="Imamovic A."/>
            <person name="Ireland A."/>
            <person name="Larimer J."/>
            <person name="McCowan C."/>
            <person name="Murphy C."/>
            <person name="Pearson M."/>
            <person name="Poon T.W."/>
            <person name="Priest M."/>
            <person name="Roberts A."/>
            <person name="Saif S."/>
            <person name="Shea T."/>
            <person name="Sisk P."/>
            <person name="Sykes S."/>
            <person name="Wortman J."/>
            <person name="Nusbaum C."/>
            <person name="Birren B."/>
        </authorList>
    </citation>
    <scope>NUCLEOTIDE SEQUENCE [LARGE SCALE GENOMIC DNA]</scope>
    <source>
        <strain evidence="6">ACHKN1017</strain>
    </source>
</reference>
<dbReference type="GO" id="GO:0000712">
    <property type="term" value="P:resolution of meiotic recombination intermediates"/>
    <property type="evidence" value="ECO:0007669"/>
    <property type="project" value="TreeGrafter"/>
</dbReference>
<dbReference type="InterPro" id="IPR056880">
    <property type="entry name" value="OB_MEIOB_N"/>
</dbReference>
<evidence type="ECO:0000313" key="6">
    <source>
        <dbReference type="Proteomes" id="UP000075881"/>
    </source>
</evidence>
<evidence type="ECO:0000259" key="4">
    <source>
        <dbReference type="Pfam" id="PF24903"/>
    </source>
</evidence>
<sequence>MASEISTVKTIAQISDETRNFILVAIVIAKSDPRFFSGHLKGRGAFETDTAETLHQTARGVFTLTLRDSDRDTINCTVWGKADTIVHYDSTFEIGDVVEVNRPQVASSMFGRSEHYSPTVTSPYCLTINDQTQVEQITRHEGPAQELQQFKALLKVPLVQPNETIPLADIVASGSGCNGETFNLLVVVRAVRAKRDIRVARSNQIKSFREVILMDCSHAGVLMKFWSDSYIRWTEQWLPLKTTLLIVDARVEFNAYYKTICLAVDRKTIITQDPIVPQLTKLLNHAKTIPTQDIDVVCSLSSGSVDPSTINTVMTVQQILDRTEGDLVQEEDQFTACCYAVLTRFDLDGSSRIVSERCVHCRTLVREPNARCPKYECPGHTAANARERFFDITVDISDHTGTLTGCRMVGQVAETVLNCDVTTFVRLTDAQRTQLKWKYLLDRCAVRLIVKRRSAVRFQNLYSIVDCAIADPAEVEAKLKVY</sequence>
<evidence type="ECO:0000256" key="3">
    <source>
        <dbReference type="ARBA" id="ARBA00038329"/>
    </source>
</evidence>
<dbReference type="VEuPathDB" id="VectorBase:ACHR008960"/>
<dbReference type="EnsemblMetazoa" id="ACHR008960-RA">
    <property type="protein sequence ID" value="ACHR008960-PA"/>
    <property type="gene ID" value="ACHR008960"/>
</dbReference>
<evidence type="ECO:0000256" key="1">
    <source>
        <dbReference type="ARBA" id="ARBA00023125"/>
    </source>
</evidence>
<dbReference type="GO" id="GO:0008310">
    <property type="term" value="F:single-stranded DNA 3'-5' DNA exonuclease activity"/>
    <property type="evidence" value="ECO:0007669"/>
    <property type="project" value="TreeGrafter"/>
</dbReference>
<keyword evidence="6" id="KW-1185">Reference proteome</keyword>
<name>A0A182KDX3_9DIPT</name>
<dbReference type="SUPFAM" id="SSF50249">
    <property type="entry name" value="Nucleic acid-binding proteins"/>
    <property type="match status" value="1"/>
</dbReference>
<accession>A0A182KDX3</accession>
<protein>
    <recommendedName>
        <fullName evidence="4">MEIOB-like N-terminal domain-containing protein</fullName>
    </recommendedName>
</protein>
<evidence type="ECO:0000313" key="5">
    <source>
        <dbReference type="EnsemblMetazoa" id="ACHR008960-PA"/>
    </source>
</evidence>
<dbReference type="InterPro" id="IPR012340">
    <property type="entry name" value="NA-bd_OB-fold"/>
</dbReference>